<dbReference type="PANTHER" id="PTHR11447">
    <property type="entry name" value="CELLULAR TUMOR ANTIGEN P53"/>
    <property type="match status" value="1"/>
</dbReference>
<dbReference type="InterPro" id="IPR012346">
    <property type="entry name" value="p53/RUNT-type_TF_DNA-bd_sf"/>
</dbReference>
<name>A9UZX3_MONBE</name>
<keyword evidence="9" id="KW-0804">Transcription</keyword>
<feature type="cross-link" description="Glycyl lysine isopeptide (Lys-Gly) (interchain with G-Cter in ubiquitin)" evidence="12">
    <location>
        <position position="313"/>
    </location>
</feature>
<keyword evidence="6" id="KW-0805">Transcription regulation</keyword>
<dbReference type="PRINTS" id="PR00386">
    <property type="entry name" value="P53SUPPRESSR"/>
</dbReference>
<evidence type="ECO:0000259" key="14">
    <source>
        <dbReference type="Pfam" id="PF00870"/>
    </source>
</evidence>
<feature type="domain" description="p53 DNA-binding" evidence="14">
    <location>
        <begin position="144"/>
        <end position="310"/>
    </location>
</feature>
<evidence type="ECO:0000313" key="15">
    <source>
        <dbReference type="EMBL" id="EDQ88915.1"/>
    </source>
</evidence>
<comment type="similarity">
    <text evidence="2">Belongs to the p53 family.</text>
</comment>
<dbReference type="Pfam" id="PF00870">
    <property type="entry name" value="P53"/>
    <property type="match status" value="1"/>
</dbReference>
<keyword evidence="4 11" id="KW-0479">Metal-binding</keyword>
<dbReference type="GO" id="GO:0005634">
    <property type="term" value="C:nucleus"/>
    <property type="evidence" value="ECO:0000318"/>
    <property type="project" value="GO_Central"/>
</dbReference>
<comment type="subcellular location">
    <subcellularLocation>
        <location evidence="1">Nucleus</location>
    </subcellularLocation>
</comment>
<dbReference type="RefSeq" id="XP_001746020.1">
    <property type="nucleotide sequence ID" value="XM_001745968.1"/>
</dbReference>
<feature type="region of interest" description="Disordered" evidence="13">
    <location>
        <begin position="1"/>
        <end position="22"/>
    </location>
</feature>
<evidence type="ECO:0000256" key="3">
    <source>
        <dbReference type="ARBA" id="ARBA00022703"/>
    </source>
</evidence>
<dbReference type="GO" id="GO:0046872">
    <property type="term" value="F:metal ion binding"/>
    <property type="evidence" value="ECO:0007669"/>
    <property type="project" value="UniProtKB-KW"/>
</dbReference>
<feature type="binding site" evidence="11">
    <location>
        <position position="260"/>
    </location>
    <ligand>
        <name>Zn(2+)</name>
        <dbReference type="ChEBI" id="CHEBI:29105"/>
    </ligand>
</feature>
<dbReference type="GO" id="GO:0045944">
    <property type="term" value="P:positive regulation of transcription by RNA polymerase II"/>
    <property type="evidence" value="ECO:0000318"/>
    <property type="project" value="GO_Central"/>
</dbReference>
<dbReference type="GO" id="GO:0000785">
    <property type="term" value="C:chromatin"/>
    <property type="evidence" value="ECO:0000318"/>
    <property type="project" value="GO_Central"/>
</dbReference>
<dbReference type="InterPro" id="IPR008967">
    <property type="entry name" value="p53-like_TF_DNA-bd_sf"/>
</dbReference>
<evidence type="ECO:0000256" key="9">
    <source>
        <dbReference type="ARBA" id="ARBA00023163"/>
    </source>
</evidence>
<feature type="region of interest" description="Disordered" evidence="13">
    <location>
        <begin position="104"/>
        <end position="125"/>
    </location>
</feature>
<evidence type="ECO:0000256" key="2">
    <source>
        <dbReference type="ARBA" id="ARBA00006167"/>
    </source>
</evidence>
<evidence type="ECO:0000256" key="5">
    <source>
        <dbReference type="ARBA" id="ARBA00022833"/>
    </source>
</evidence>
<feature type="region of interest" description="Disordered" evidence="13">
    <location>
        <begin position="307"/>
        <end position="337"/>
    </location>
</feature>
<dbReference type="InterPro" id="IPR011615">
    <property type="entry name" value="p53_DNA-bd"/>
</dbReference>
<dbReference type="GO" id="GO:0000978">
    <property type="term" value="F:RNA polymerase II cis-regulatory region sequence-specific DNA binding"/>
    <property type="evidence" value="ECO:0000318"/>
    <property type="project" value="GO_Central"/>
</dbReference>
<dbReference type="GeneID" id="5891409"/>
<dbReference type="CDD" id="cd08367">
    <property type="entry name" value="P53"/>
    <property type="match status" value="1"/>
</dbReference>
<keyword evidence="7" id="KW-0238">DNA-binding</keyword>
<dbReference type="InterPro" id="IPR013761">
    <property type="entry name" value="SAM/pointed_sf"/>
</dbReference>
<feature type="region of interest" description="Disordered" evidence="13">
    <location>
        <begin position="502"/>
        <end position="523"/>
    </location>
</feature>
<sequence length="523" mass="57872">MASQDTLPASQETVPDAETGVFPPMLTRHGSSYKRMSMRDFHEYLSRINKDGDMASGSMVRRDCMMHKDGWQQVDAEFDVDIDILGGQLPMDTELVDLETPLPGTGLDDTPQASAKPCGALEDSGEPNPAGFRANLADSSVAAGPGARAIGWTYSPILNTLFTPMDYSCPIRFATNESVPDLSRIVAHLEYTQTNQRNFVVNRCDMHRQGDSGPFAEHVLRVNNPQANYHQRQERLAVSVPVASTRSGKVEQNELFEWHCLTSCAGGINRRKIRVVFRLIDPDQNVLGVQHINVRVCACPVRDRRTHEKAHAKREQANDKRNVIASDPTPSKKPKLKDHPISMALRKMPSVSTLCQIGSGFDHDQDVQYLAICGRANYEVALKVRDQLNQSAGLGRVAASSVHLPRSEVTLIKQRVAEATNLDEFLRACNLQSLKRTLENLGYTDLPLIATLDAREIEELTLTKQDQRRLKLALVTLNETDKAQDPYLARRRETKLMRVTVRSTPGQAQAGGAGPTSPFAAAS</sequence>
<comment type="cofactor">
    <cofactor evidence="11">
        <name>Zn(2+)</name>
        <dbReference type="ChEBI" id="CHEBI:29105"/>
    </cofactor>
    <text evidence="11">Binds 1 zinc ion per subunit.</text>
</comment>
<dbReference type="GO" id="GO:1990841">
    <property type="term" value="F:promoter-specific chromatin binding"/>
    <property type="evidence" value="ECO:0000318"/>
    <property type="project" value="GO_Central"/>
</dbReference>
<feature type="binding site" evidence="11">
    <location>
        <position position="207"/>
    </location>
    <ligand>
        <name>Zn(2+)</name>
        <dbReference type="ChEBI" id="CHEBI:29105"/>
    </ligand>
</feature>
<evidence type="ECO:0000256" key="12">
    <source>
        <dbReference type="PIRSR" id="PIRSR602117-3"/>
    </source>
</evidence>
<dbReference type="KEGG" id="mbr:MONBRDRAFT_25618"/>
<evidence type="ECO:0000256" key="10">
    <source>
        <dbReference type="ARBA" id="ARBA00023242"/>
    </source>
</evidence>
<dbReference type="Proteomes" id="UP000001357">
    <property type="component" value="Unassembled WGS sequence"/>
</dbReference>
<gene>
    <name evidence="15" type="ORF">MONBRDRAFT_25618</name>
</gene>
<dbReference type="GO" id="GO:0042981">
    <property type="term" value="P:regulation of apoptotic process"/>
    <property type="evidence" value="ECO:0000318"/>
    <property type="project" value="GO_Central"/>
</dbReference>
<dbReference type="Gene3D" id="1.10.150.50">
    <property type="entry name" value="Transcription Factor, Ets-1"/>
    <property type="match status" value="1"/>
</dbReference>
<dbReference type="Gene3D" id="2.60.40.720">
    <property type="match status" value="1"/>
</dbReference>
<evidence type="ECO:0000256" key="6">
    <source>
        <dbReference type="ARBA" id="ARBA00023015"/>
    </source>
</evidence>
<reference evidence="15 16" key="1">
    <citation type="journal article" date="2008" name="Nature">
        <title>The genome of the choanoflagellate Monosiga brevicollis and the origin of metazoans.</title>
        <authorList>
            <consortium name="JGI Sequencing"/>
            <person name="King N."/>
            <person name="Westbrook M.J."/>
            <person name="Young S.L."/>
            <person name="Kuo A."/>
            <person name="Abedin M."/>
            <person name="Chapman J."/>
            <person name="Fairclough S."/>
            <person name="Hellsten U."/>
            <person name="Isogai Y."/>
            <person name="Letunic I."/>
            <person name="Marr M."/>
            <person name="Pincus D."/>
            <person name="Putnam N."/>
            <person name="Rokas A."/>
            <person name="Wright K.J."/>
            <person name="Zuzow R."/>
            <person name="Dirks W."/>
            <person name="Good M."/>
            <person name="Goodstein D."/>
            <person name="Lemons D."/>
            <person name="Li W."/>
            <person name="Lyons J.B."/>
            <person name="Morris A."/>
            <person name="Nichols S."/>
            <person name="Richter D.J."/>
            <person name="Salamov A."/>
            <person name="Bork P."/>
            <person name="Lim W.A."/>
            <person name="Manning G."/>
            <person name="Miller W.T."/>
            <person name="McGinnis W."/>
            <person name="Shapiro H."/>
            <person name="Tjian R."/>
            <person name="Grigoriev I.V."/>
            <person name="Rokhsar D."/>
        </authorList>
    </citation>
    <scope>NUCLEOTIDE SEQUENCE [LARGE SCALE GENOMIC DNA]</scope>
    <source>
        <strain evidence="16">MX1 / ATCC 50154</strain>
    </source>
</reference>
<dbReference type="eggNOG" id="ENOG502QQ48">
    <property type="taxonomic scope" value="Eukaryota"/>
</dbReference>
<evidence type="ECO:0000256" key="8">
    <source>
        <dbReference type="ARBA" id="ARBA00023159"/>
    </source>
</evidence>
<evidence type="ECO:0000256" key="7">
    <source>
        <dbReference type="ARBA" id="ARBA00023125"/>
    </source>
</evidence>
<proteinExistence type="inferred from homology"/>
<dbReference type="AlphaFoldDB" id="A9UZX3"/>
<dbReference type="SUPFAM" id="SSF49417">
    <property type="entry name" value="p53-like transcription factors"/>
    <property type="match status" value="1"/>
</dbReference>
<protein>
    <recommendedName>
        <fullName evidence="14">p53 DNA-binding domain-containing protein</fullName>
    </recommendedName>
</protein>
<evidence type="ECO:0000313" key="16">
    <source>
        <dbReference type="Proteomes" id="UP000001357"/>
    </source>
</evidence>
<keyword evidence="10" id="KW-0539">Nucleus</keyword>
<evidence type="ECO:0000256" key="4">
    <source>
        <dbReference type="ARBA" id="ARBA00022723"/>
    </source>
</evidence>
<feature type="compositionally biased region" description="Polar residues" evidence="13">
    <location>
        <begin position="1"/>
        <end position="13"/>
    </location>
</feature>
<keyword evidence="8" id="KW-0010">Activator</keyword>
<dbReference type="GO" id="GO:0000981">
    <property type="term" value="F:DNA-binding transcription factor activity, RNA polymerase II-specific"/>
    <property type="evidence" value="ECO:0000318"/>
    <property type="project" value="GO_Central"/>
</dbReference>
<evidence type="ECO:0000256" key="11">
    <source>
        <dbReference type="PIRSR" id="PIRSR602117-1"/>
    </source>
</evidence>
<dbReference type="PANTHER" id="PTHR11447:SF16">
    <property type="entry name" value="P53 PROTEIN LONG FORM VARIANT 1"/>
    <property type="match status" value="1"/>
</dbReference>
<dbReference type="STRING" id="81824.A9UZX3"/>
<dbReference type="InterPro" id="IPR002117">
    <property type="entry name" value="p53_tumour_suppressor"/>
</dbReference>
<dbReference type="EMBL" id="CH991552">
    <property type="protein sequence ID" value="EDQ88915.1"/>
    <property type="molecule type" value="Genomic_DNA"/>
</dbReference>
<evidence type="ECO:0000256" key="13">
    <source>
        <dbReference type="SAM" id="MobiDB-lite"/>
    </source>
</evidence>
<feature type="compositionally biased region" description="Basic and acidic residues" evidence="13">
    <location>
        <begin position="313"/>
        <end position="322"/>
    </location>
</feature>
<feature type="binding site" evidence="11">
    <location>
        <position position="204"/>
    </location>
    <ligand>
        <name>Zn(2+)</name>
        <dbReference type="ChEBI" id="CHEBI:29105"/>
    </ligand>
</feature>
<dbReference type="InParanoid" id="A9UZX3"/>
<keyword evidence="5 11" id="KW-0862">Zinc</keyword>
<accession>A9UZX3</accession>
<evidence type="ECO:0000256" key="1">
    <source>
        <dbReference type="ARBA" id="ARBA00004123"/>
    </source>
</evidence>
<feature type="binding site" evidence="11">
    <location>
        <position position="264"/>
    </location>
    <ligand>
        <name>Zn(2+)</name>
        <dbReference type="ChEBI" id="CHEBI:29105"/>
    </ligand>
</feature>
<keyword evidence="16" id="KW-1185">Reference proteome</keyword>
<organism evidence="15 16">
    <name type="scientific">Monosiga brevicollis</name>
    <name type="common">Choanoflagellate</name>
    <dbReference type="NCBI Taxonomy" id="81824"/>
    <lineage>
        <taxon>Eukaryota</taxon>
        <taxon>Choanoflagellata</taxon>
        <taxon>Craspedida</taxon>
        <taxon>Salpingoecidae</taxon>
        <taxon>Monosiga</taxon>
    </lineage>
</organism>
<keyword evidence="3" id="KW-0053">Apoptosis</keyword>
<dbReference type="GO" id="GO:0006915">
    <property type="term" value="P:apoptotic process"/>
    <property type="evidence" value="ECO:0007669"/>
    <property type="project" value="UniProtKB-KW"/>
</dbReference>